<dbReference type="PANTHER" id="PTHR33180:SF31">
    <property type="entry name" value="POLYPROTEIN PROTEIN"/>
    <property type="match status" value="1"/>
</dbReference>
<feature type="domain" description="Putative plant transposon protein" evidence="1">
    <location>
        <begin position="7"/>
        <end position="129"/>
    </location>
</feature>
<proteinExistence type="predicted"/>
<dbReference type="EMBL" id="JACXVP010000002">
    <property type="protein sequence ID" value="KAG5628169.1"/>
    <property type="molecule type" value="Genomic_DNA"/>
</dbReference>
<evidence type="ECO:0000313" key="3">
    <source>
        <dbReference type="Proteomes" id="UP000824120"/>
    </source>
</evidence>
<evidence type="ECO:0000313" key="2">
    <source>
        <dbReference type="EMBL" id="KAG5628169.1"/>
    </source>
</evidence>
<dbReference type="AlphaFoldDB" id="A0A9J6AV00"/>
<dbReference type="InterPro" id="IPR046796">
    <property type="entry name" value="Transposase_32_dom"/>
</dbReference>
<dbReference type="OrthoDB" id="1306244at2759"/>
<name>A0A9J6AV00_SOLCO</name>
<protein>
    <recommendedName>
        <fullName evidence="1">Putative plant transposon protein domain-containing protein</fullName>
    </recommendedName>
</protein>
<sequence length="133" mass="15107">MSSTSLLLKEFYVSYGALIPQSKKQATTFKPVDYIVIWGKKVKCASEVINVVLDYPDDIDDECQYLIKTKTLDNMKKWLAPLISDGTPKWLEIGAPIEKKDLNIVARFWFGFISSTIMSSQNKSILRLAEQPV</sequence>
<evidence type="ECO:0000259" key="1">
    <source>
        <dbReference type="Pfam" id="PF20167"/>
    </source>
</evidence>
<dbReference type="PANTHER" id="PTHR33180">
    <property type="entry name" value="PHOTOSYSTEM II CP43 REACTION CENTER PROTEIN"/>
    <property type="match status" value="1"/>
</dbReference>
<gene>
    <name evidence="2" type="ORF">H5410_013387</name>
</gene>
<dbReference type="Proteomes" id="UP000824120">
    <property type="component" value="Chromosome 2"/>
</dbReference>
<accession>A0A9J6AV00</accession>
<comment type="caution">
    <text evidence="2">The sequence shown here is derived from an EMBL/GenBank/DDBJ whole genome shotgun (WGS) entry which is preliminary data.</text>
</comment>
<reference evidence="2 3" key="1">
    <citation type="submission" date="2020-09" db="EMBL/GenBank/DDBJ databases">
        <title>De no assembly of potato wild relative species, Solanum commersonii.</title>
        <authorList>
            <person name="Cho K."/>
        </authorList>
    </citation>
    <scope>NUCLEOTIDE SEQUENCE [LARGE SCALE GENOMIC DNA]</scope>
    <source>
        <strain evidence="2">LZ3.2</strain>
        <tissue evidence="2">Leaf</tissue>
    </source>
</reference>
<dbReference type="Pfam" id="PF20167">
    <property type="entry name" value="Transposase_32"/>
    <property type="match status" value="1"/>
</dbReference>
<organism evidence="2 3">
    <name type="scientific">Solanum commersonii</name>
    <name type="common">Commerson's wild potato</name>
    <name type="synonym">Commerson's nightshade</name>
    <dbReference type="NCBI Taxonomy" id="4109"/>
    <lineage>
        <taxon>Eukaryota</taxon>
        <taxon>Viridiplantae</taxon>
        <taxon>Streptophyta</taxon>
        <taxon>Embryophyta</taxon>
        <taxon>Tracheophyta</taxon>
        <taxon>Spermatophyta</taxon>
        <taxon>Magnoliopsida</taxon>
        <taxon>eudicotyledons</taxon>
        <taxon>Gunneridae</taxon>
        <taxon>Pentapetalae</taxon>
        <taxon>asterids</taxon>
        <taxon>lamiids</taxon>
        <taxon>Solanales</taxon>
        <taxon>Solanaceae</taxon>
        <taxon>Solanoideae</taxon>
        <taxon>Solaneae</taxon>
        <taxon>Solanum</taxon>
    </lineage>
</organism>
<keyword evidence="3" id="KW-1185">Reference proteome</keyword>